<reference evidence="2" key="1">
    <citation type="journal article" date="2013" name="New Phytol.">
        <title>Comparative genomic and transcriptomic analyses reveal the hemibiotrophic stage shift of Colletotrichum fungi.</title>
        <authorList>
            <person name="Gan P."/>
            <person name="Ikeda K."/>
            <person name="Irieda H."/>
            <person name="Narusaka M."/>
            <person name="O'Connell R.J."/>
            <person name="Narusaka Y."/>
            <person name="Takano Y."/>
            <person name="Kubo Y."/>
            <person name="Shirasu K."/>
        </authorList>
    </citation>
    <scope>NUCLEOTIDE SEQUENCE [LARGE SCALE GENOMIC DNA]</scope>
    <source>
        <strain evidence="2">104-T / ATCC 96160 / CBS 514.97 / LARS 414 / MAFF 240422</strain>
    </source>
</reference>
<proteinExistence type="predicted"/>
<organism evidence="1 2">
    <name type="scientific">Colletotrichum orbiculare (strain 104-T / ATCC 96160 / CBS 514.97 / LARS 414 / MAFF 240422)</name>
    <name type="common">Cucumber anthracnose fungus</name>
    <name type="synonym">Colletotrichum lagenarium</name>
    <dbReference type="NCBI Taxonomy" id="1213857"/>
    <lineage>
        <taxon>Eukaryota</taxon>
        <taxon>Fungi</taxon>
        <taxon>Dikarya</taxon>
        <taxon>Ascomycota</taxon>
        <taxon>Pezizomycotina</taxon>
        <taxon>Sordariomycetes</taxon>
        <taxon>Hypocreomycetidae</taxon>
        <taxon>Glomerellales</taxon>
        <taxon>Glomerellaceae</taxon>
        <taxon>Colletotrichum</taxon>
        <taxon>Colletotrichum orbiculare species complex</taxon>
    </lineage>
</organism>
<dbReference type="Proteomes" id="UP000014480">
    <property type="component" value="Unassembled WGS sequence"/>
</dbReference>
<gene>
    <name evidence="1" type="ORF">Cob_v000363</name>
</gene>
<evidence type="ECO:0000313" key="1">
    <source>
        <dbReference type="EMBL" id="TDZ25892.1"/>
    </source>
</evidence>
<protein>
    <submittedName>
        <fullName evidence="1">Uncharacterized protein</fullName>
    </submittedName>
</protein>
<name>A0A484G6D9_COLOR</name>
<dbReference type="AlphaFoldDB" id="A0A484G6D9"/>
<dbReference type="EMBL" id="AMCV02000001">
    <property type="protein sequence ID" value="TDZ25892.1"/>
    <property type="molecule type" value="Genomic_DNA"/>
</dbReference>
<evidence type="ECO:0000313" key="2">
    <source>
        <dbReference type="Proteomes" id="UP000014480"/>
    </source>
</evidence>
<keyword evidence="2" id="KW-1185">Reference proteome</keyword>
<comment type="caution">
    <text evidence="1">The sequence shown here is derived from an EMBL/GenBank/DDBJ whole genome shotgun (WGS) entry which is preliminary data.</text>
</comment>
<accession>A0A484G6D9</accession>
<reference evidence="2" key="2">
    <citation type="journal article" date="2019" name="Mol. Plant Microbe Interact.">
        <title>Genome sequence resources for four phytopathogenic fungi from the Colletotrichum orbiculare species complex.</title>
        <authorList>
            <person name="Gan P."/>
            <person name="Tsushima A."/>
            <person name="Narusaka M."/>
            <person name="Narusaka Y."/>
            <person name="Takano Y."/>
            <person name="Kubo Y."/>
            <person name="Shirasu K."/>
        </authorList>
    </citation>
    <scope>GENOME REANNOTATION</scope>
    <source>
        <strain evidence="2">104-T / ATCC 96160 / CBS 514.97 / LARS 414 / MAFF 240422</strain>
    </source>
</reference>
<sequence length="91" mass="10074">MEEPHYDEPSDSWLRTSNVLWRTTEGVAAGNEKPQPLDLNQGTLDWISLSFLLDLRLLPPEIPSATNELISIQTPLTLASPDLPHRGQGAT</sequence>